<feature type="domain" description="Flagellar motor switch protein FliN-like C-terminal" evidence="1">
    <location>
        <begin position="221"/>
        <end position="286"/>
    </location>
</feature>
<dbReference type="OrthoDB" id="7824563at2"/>
<accession>A0A0X3TVG2</accession>
<dbReference type="AlphaFoldDB" id="A0A0X3TVG2"/>
<dbReference type="RefSeq" id="WP_068337471.1">
    <property type="nucleotide sequence ID" value="NZ_LQBP01000006.1"/>
</dbReference>
<dbReference type="InterPro" id="IPR001543">
    <property type="entry name" value="FliN-like_C"/>
</dbReference>
<gene>
    <name evidence="2" type="ORF">AVO44_12480</name>
</gene>
<comment type="caution">
    <text evidence="2">The sequence shown here is derived from an EMBL/GenBank/DDBJ whole genome shotgun (WGS) entry which is preliminary data.</text>
</comment>
<protein>
    <recommendedName>
        <fullName evidence="1">Flagellar motor switch protein FliN-like C-terminal domain-containing protein</fullName>
    </recommendedName>
</protein>
<dbReference type="Gene3D" id="2.30.330.10">
    <property type="entry name" value="SpoA-like"/>
    <property type="match status" value="1"/>
</dbReference>
<sequence length="338" mass="36681">MTQTVSAALARKLSVGREEQEEKPRSIMRALRLAFARAASDRLQLPLAVIGAKQSSRSTDALTDGIGEDWLLLRFVDRNGKAASVCMELGVVAAIVQVQTFGEMLADDPAPRVFTHTDGAMVAPLIEDVFSRAVELVDASADQSILTGYEFAARFSDLRTLTLAMVEDVYRAFELTIELGGGLRQGRVSILLPERPDEENDPDLPEDNGPKLEQASGVLRAELNTVICRMSLPLATLSDLVVGDVLPLTGSRLDHAEVLTIDRTRTAIGRLGQCSGMRAVRLNEYVNVASLPQSENEEFSDSPSSMVPHNEPEMPIQTEVAQVPALFDPPAMNALNLT</sequence>
<name>A0A0X3TVG2_9RHOB</name>
<dbReference type="STRING" id="1685378.AVO44_12480"/>
<dbReference type="InterPro" id="IPR036429">
    <property type="entry name" value="SpoA-like_sf"/>
</dbReference>
<dbReference type="EMBL" id="LQBP01000006">
    <property type="protein sequence ID" value="KUJ78526.1"/>
    <property type="molecule type" value="Genomic_DNA"/>
</dbReference>
<proteinExistence type="predicted"/>
<evidence type="ECO:0000313" key="3">
    <source>
        <dbReference type="Proteomes" id="UP000053690"/>
    </source>
</evidence>
<dbReference type="SUPFAM" id="SSF101801">
    <property type="entry name" value="Surface presentation of antigens (SPOA)"/>
    <property type="match status" value="1"/>
</dbReference>
<organism evidence="2 3">
    <name type="scientific">Ruegeria profundi</name>
    <dbReference type="NCBI Taxonomy" id="1685378"/>
    <lineage>
        <taxon>Bacteria</taxon>
        <taxon>Pseudomonadati</taxon>
        <taxon>Pseudomonadota</taxon>
        <taxon>Alphaproteobacteria</taxon>
        <taxon>Rhodobacterales</taxon>
        <taxon>Roseobacteraceae</taxon>
        <taxon>Ruegeria</taxon>
    </lineage>
</organism>
<reference evidence="3" key="1">
    <citation type="submission" date="2015-12" db="EMBL/GenBank/DDBJ databases">
        <authorList>
            <person name="Zhang G."/>
            <person name="Stingl U."/>
        </authorList>
    </citation>
    <scope>NUCLEOTIDE SEQUENCE [LARGE SCALE GENOMIC DNA]</scope>
    <source>
        <strain evidence="3">ZGT108</strain>
    </source>
</reference>
<dbReference type="Proteomes" id="UP000053690">
    <property type="component" value="Unassembled WGS sequence"/>
</dbReference>
<dbReference type="Pfam" id="PF01052">
    <property type="entry name" value="FliMN_C"/>
    <property type="match status" value="1"/>
</dbReference>
<keyword evidence="3" id="KW-1185">Reference proteome</keyword>
<evidence type="ECO:0000313" key="2">
    <source>
        <dbReference type="EMBL" id="KUJ78526.1"/>
    </source>
</evidence>
<evidence type="ECO:0000259" key="1">
    <source>
        <dbReference type="Pfam" id="PF01052"/>
    </source>
</evidence>